<dbReference type="SMART" id="SM00148">
    <property type="entry name" value="PLCXc"/>
    <property type="match status" value="1"/>
</dbReference>
<organism evidence="3 4">
    <name type="scientific">Penicillium vulpinum</name>
    <dbReference type="NCBI Taxonomy" id="29845"/>
    <lineage>
        <taxon>Eukaryota</taxon>
        <taxon>Fungi</taxon>
        <taxon>Dikarya</taxon>
        <taxon>Ascomycota</taxon>
        <taxon>Pezizomycotina</taxon>
        <taxon>Eurotiomycetes</taxon>
        <taxon>Eurotiomycetidae</taxon>
        <taxon>Eurotiales</taxon>
        <taxon>Aspergillaceae</taxon>
        <taxon>Penicillium</taxon>
    </lineage>
</organism>
<evidence type="ECO:0000313" key="3">
    <source>
        <dbReference type="EMBL" id="OQE05323.1"/>
    </source>
</evidence>
<evidence type="ECO:0000256" key="1">
    <source>
        <dbReference type="SAM" id="SignalP"/>
    </source>
</evidence>
<dbReference type="SUPFAM" id="SSF51695">
    <property type="entry name" value="PLC-like phosphodiesterases"/>
    <property type="match status" value="1"/>
</dbReference>
<protein>
    <recommendedName>
        <fullName evidence="2">Phosphatidylinositol-specific phospholipase C X domain-containing protein</fullName>
    </recommendedName>
</protein>
<evidence type="ECO:0000313" key="4">
    <source>
        <dbReference type="Proteomes" id="UP000191518"/>
    </source>
</evidence>
<feature type="signal peptide" evidence="1">
    <location>
        <begin position="1"/>
        <end position="20"/>
    </location>
</feature>
<dbReference type="InterPro" id="IPR051057">
    <property type="entry name" value="PI-PLC_domain"/>
</dbReference>
<reference evidence="4" key="1">
    <citation type="journal article" date="2017" name="Nat. Microbiol.">
        <title>Global analysis of biosynthetic gene clusters reveals vast potential of secondary metabolite production in Penicillium species.</title>
        <authorList>
            <person name="Nielsen J.C."/>
            <person name="Grijseels S."/>
            <person name="Prigent S."/>
            <person name="Ji B."/>
            <person name="Dainat J."/>
            <person name="Nielsen K.F."/>
            <person name="Frisvad J.C."/>
            <person name="Workman M."/>
            <person name="Nielsen J."/>
        </authorList>
    </citation>
    <scope>NUCLEOTIDE SEQUENCE [LARGE SCALE GENOMIC DNA]</scope>
    <source>
        <strain evidence="4">IBT 29486</strain>
    </source>
</reference>
<dbReference type="Pfam" id="PF00388">
    <property type="entry name" value="PI-PLC-X"/>
    <property type="match status" value="1"/>
</dbReference>
<dbReference type="EMBL" id="MDYP01000025">
    <property type="protein sequence ID" value="OQE05323.1"/>
    <property type="molecule type" value="Genomic_DNA"/>
</dbReference>
<dbReference type="GO" id="GO:0008081">
    <property type="term" value="F:phosphoric diester hydrolase activity"/>
    <property type="evidence" value="ECO:0007669"/>
    <property type="project" value="InterPro"/>
</dbReference>
<dbReference type="InterPro" id="IPR017946">
    <property type="entry name" value="PLC-like_Pdiesterase_TIM-brl"/>
</dbReference>
<dbReference type="OrthoDB" id="1046782at2759"/>
<sequence>MMWKSSVVMAMAMALPLASAALADLALQSVLDTAAPIFGPYKKITEGKAEWMKRYPDKTLLVHMNIPGTHDSATWNYTQETQDAMRGITDLNQVVVPTPEALRCQESSFIDMLNMGIRAFDLRYAFDPTNSTLIYYHGQALLSQTATVKDVMFGFYKWLDDHPSETLFLSFQYQGSTALYASNNAAVQMQLHSILTSRAARRYFMQNKDELGTLGAARGKITLMRRFDLDKLPESYTASLPGLNFSPSLWNDNGAEIVLEYNKDKGFKAYIEDYYEPLTEHGSSARENIRWKYNATVKNIRKATSKKYRNSLFWTWASANKISNDPPDYPRIMALGNGTRYTPFGGVNNQLVPFLKRQKGKRVGIVMFDYYDMPSNLVDTLLDL</sequence>
<comment type="caution">
    <text evidence="3">The sequence shown here is derived from an EMBL/GenBank/DDBJ whole genome shotgun (WGS) entry which is preliminary data.</text>
</comment>
<feature type="chain" id="PRO_5012212648" description="Phosphatidylinositol-specific phospholipase C X domain-containing protein" evidence="1">
    <location>
        <begin position="21"/>
        <end position="384"/>
    </location>
</feature>
<dbReference type="STRING" id="29845.A0A1V6RV75"/>
<dbReference type="GO" id="GO:0006629">
    <property type="term" value="P:lipid metabolic process"/>
    <property type="evidence" value="ECO:0007669"/>
    <property type="project" value="InterPro"/>
</dbReference>
<name>A0A1V6RV75_9EURO</name>
<evidence type="ECO:0000259" key="2">
    <source>
        <dbReference type="SMART" id="SM00148"/>
    </source>
</evidence>
<proteinExistence type="predicted"/>
<dbReference type="InterPro" id="IPR000909">
    <property type="entry name" value="PLipase_C_PInositol-sp_X_dom"/>
</dbReference>
<accession>A0A1V6RV75</accession>
<feature type="domain" description="Phosphatidylinositol-specific phospholipase C X" evidence="2">
    <location>
        <begin position="56"/>
        <end position="226"/>
    </location>
</feature>
<dbReference type="Proteomes" id="UP000191518">
    <property type="component" value="Unassembled WGS sequence"/>
</dbReference>
<dbReference type="Gene3D" id="3.20.20.190">
    <property type="entry name" value="Phosphatidylinositol (PI) phosphodiesterase"/>
    <property type="match status" value="1"/>
</dbReference>
<keyword evidence="4" id="KW-1185">Reference proteome</keyword>
<dbReference type="PANTHER" id="PTHR13593">
    <property type="match status" value="1"/>
</dbReference>
<dbReference type="PANTHER" id="PTHR13593:SF116">
    <property type="entry name" value="PLC-LIKE PHOSPHODIESTERASE"/>
    <property type="match status" value="1"/>
</dbReference>
<keyword evidence="1" id="KW-0732">Signal</keyword>
<gene>
    <name evidence="3" type="ORF">PENVUL_c025G02731</name>
</gene>
<dbReference type="PROSITE" id="PS50007">
    <property type="entry name" value="PIPLC_X_DOMAIN"/>
    <property type="match status" value="1"/>
</dbReference>
<dbReference type="AlphaFoldDB" id="A0A1V6RV75"/>